<keyword evidence="1" id="KW-0812">Transmembrane</keyword>
<gene>
    <name evidence="2" type="ORF">B9479_005717</name>
</gene>
<evidence type="ECO:0000313" key="3">
    <source>
        <dbReference type="Proteomes" id="UP000322245"/>
    </source>
</evidence>
<accession>A0A5D3AU88</accession>
<name>A0A5D3AU88_9TREE</name>
<keyword evidence="1" id="KW-1133">Transmembrane helix</keyword>
<sequence>MRLTTAPRNSLRNIPLLSLLIPVPLAALILAYLWALSARPDVPENALIRDPLRWGFPAWYGESESPYDKVFKGTEDGEEVKQVLFFIDLPYDSLQIPRALSALSTLRQNPALNITIISPFLTHWDADLPPVENLEAARCSEMDWVWRIGKSSRGVGDACQGAVWIREAVGGLEMDKRADVLLLEEPQMLLTDEINPSRAEDKTVKGWELGLISYIRPAVRRVRPLRHLPAIFYPLKKVNSPQSITYFPSSTTPTREIPSLPWKRGWSTFSPSRGLPPPIRAGHDPFKAGSTYLKYWHKEEKRRAKAMRNSGICLFEGWQDGRVDARMVEAFLSGCVVATFPPQTDHDTLSPLILPLPKPPPTAHQTQTLPAQALTTLLSHTPIAQLRHLSLKSFISARHLFTPPSRLESIHQVVNRWEEGGRGYDFRHGFRWDCAGGVGAPWCGDGGDGA</sequence>
<organism evidence="2 3">
    <name type="scientific">Cryptococcus floricola</name>
    <dbReference type="NCBI Taxonomy" id="2591691"/>
    <lineage>
        <taxon>Eukaryota</taxon>
        <taxon>Fungi</taxon>
        <taxon>Dikarya</taxon>
        <taxon>Basidiomycota</taxon>
        <taxon>Agaricomycotina</taxon>
        <taxon>Tremellomycetes</taxon>
        <taxon>Tremellales</taxon>
        <taxon>Cryptococcaceae</taxon>
        <taxon>Cryptococcus</taxon>
    </lineage>
</organism>
<keyword evidence="1" id="KW-0472">Membrane</keyword>
<evidence type="ECO:0008006" key="4">
    <source>
        <dbReference type="Google" id="ProtNLM"/>
    </source>
</evidence>
<feature type="transmembrane region" description="Helical" evidence="1">
    <location>
        <begin position="16"/>
        <end position="35"/>
    </location>
</feature>
<reference evidence="2 3" key="1">
    <citation type="submission" date="2017-05" db="EMBL/GenBank/DDBJ databases">
        <title>The Genome Sequence of Tsuchiyaea wingfieldii DSM 27421.</title>
        <authorList>
            <person name="Cuomo C."/>
            <person name="Passer A."/>
            <person name="Billmyre B."/>
            <person name="Heitman J."/>
        </authorList>
    </citation>
    <scope>NUCLEOTIDE SEQUENCE [LARGE SCALE GENOMIC DNA]</scope>
    <source>
        <strain evidence="2 3">DSM 27421</strain>
    </source>
</reference>
<keyword evidence="3" id="KW-1185">Reference proteome</keyword>
<comment type="caution">
    <text evidence="2">The sequence shown here is derived from an EMBL/GenBank/DDBJ whole genome shotgun (WGS) entry which is preliminary data.</text>
</comment>
<evidence type="ECO:0000256" key="1">
    <source>
        <dbReference type="SAM" id="Phobius"/>
    </source>
</evidence>
<dbReference type="EMBL" id="NIDF01000082">
    <property type="protein sequence ID" value="TYJ53630.1"/>
    <property type="molecule type" value="Genomic_DNA"/>
</dbReference>
<evidence type="ECO:0000313" key="2">
    <source>
        <dbReference type="EMBL" id="TYJ53630.1"/>
    </source>
</evidence>
<proteinExistence type="predicted"/>
<protein>
    <recommendedName>
        <fullName evidence="4">Exostosin GT47 domain-containing protein</fullName>
    </recommendedName>
</protein>
<dbReference type="Proteomes" id="UP000322245">
    <property type="component" value="Unassembled WGS sequence"/>
</dbReference>
<dbReference type="AlphaFoldDB" id="A0A5D3AU88"/>